<dbReference type="InterPro" id="IPR012854">
    <property type="entry name" value="Cu_amine_oxidase-like_N"/>
</dbReference>
<dbReference type="RefSeq" id="WP_013822709.1">
    <property type="nucleotide sequence ID" value="NC_015573.1"/>
</dbReference>
<feature type="compositionally biased region" description="Basic and acidic residues" evidence="1">
    <location>
        <begin position="221"/>
        <end position="230"/>
    </location>
</feature>
<evidence type="ECO:0000313" key="4">
    <source>
        <dbReference type="Proteomes" id="UP000009229"/>
    </source>
</evidence>
<proteinExistence type="predicted"/>
<accession>A0AAU8P9N0</accession>
<dbReference type="Pfam" id="PF07833">
    <property type="entry name" value="Cu_amine_oxidN1"/>
    <property type="match status" value="1"/>
</dbReference>
<evidence type="ECO:0000313" key="3">
    <source>
        <dbReference type="EMBL" id="AEG15194.1"/>
    </source>
</evidence>
<gene>
    <name evidence="3" type="ordered locus">Desku_1614</name>
</gene>
<feature type="region of interest" description="Disordered" evidence="1">
    <location>
        <begin position="221"/>
        <end position="248"/>
    </location>
</feature>
<evidence type="ECO:0000256" key="1">
    <source>
        <dbReference type="SAM" id="MobiDB-lite"/>
    </source>
</evidence>
<organism evidence="3 4">
    <name type="scientific">Desulfofundulus kuznetsovii (strain DSM 6115 / VKM B-1805 / 17)</name>
    <name type="common">Desulfotomaculum kuznetsovii</name>
    <dbReference type="NCBI Taxonomy" id="760568"/>
    <lineage>
        <taxon>Bacteria</taxon>
        <taxon>Bacillati</taxon>
        <taxon>Bacillota</taxon>
        <taxon>Clostridia</taxon>
        <taxon>Eubacteriales</taxon>
        <taxon>Peptococcaceae</taxon>
        <taxon>Desulfofundulus</taxon>
    </lineage>
</organism>
<name>A0AAU8P9N0_DESK7</name>
<reference evidence="4" key="1">
    <citation type="submission" date="2011-05" db="EMBL/GenBank/DDBJ databases">
        <title>Complete sequence of Desulfotomaculum kuznetsovii DSM 6115.</title>
        <authorList>
            <person name="Lucas S."/>
            <person name="Han J."/>
            <person name="Lapidus A."/>
            <person name="Cheng J.-F."/>
            <person name="Goodwin L."/>
            <person name="Pitluck S."/>
            <person name="Peters L."/>
            <person name="Mikhailova N."/>
            <person name="Lu M."/>
            <person name="Saunders E."/>
            <person name="Han C."/>
            <person name="Tapia R."/>
            <person name="Land M."/>
            <person name="Hauser L."/>
            <person name="Kyrpides N."/>
            <person name="Ivanova N."/>
            <person name="Pagani I."/>
            <person name="Nazina T."/>
            <person name="Ivanova A."/>
            <person name="Parshina S."/>
            <person name="Kuever J."/>
            <person name="Muyzer G."/>
            <person name="Plugge C."/>
            <person name="Stams A."/>
            <person name="Woyke T."/>
        </authorList>
    </citation>
    <scope>NUCLEOTIDE SEQUENCE [LARGE SCALE GENOMIC DNA]</scope>
    <source>
        <strain evidence="4">DSM 6115 / VKM B-1805 / 17</strain>
    </source>
</reference>
<dbReference type="KEGG" id="dku:Desku_1614"/>
<keyword evidence="4" id="KW-1185">Reference proteome</keyword>
<feature type="domain" description="Copper amine oxidase-like N-terminal" evidence="2">
    <location>
        <begin position="66"/>
        <end position="105"/>
    </location>
</feature>
<dbReference type="EMBL" id="CP002770">
    <property type="protein sequence ID" value="AEG15194.1"/>
    <property type="molecule type" value="Genomic_DNA"/>
</dbReference>
<dbReference type="Gene3D" id="3.30.457.10">
    <property type="entry name" value="Copper amine oxidase-like, N-terminal domain"/>
    <property type="match status" value="1"/>
</dbReference>
<sequence length="248" mass="27090">MKEAEHHVQIYPVLEGVNDQLKGVAGDFGYFVLKPGSSNINFISRRLEPRGSVYATGSLSAPKTVTSADVAVEKRNGRVFVPLRALAEAFGSKVTWDGATRTVTIGPPDPEKIVSYHMTLLGSLSEHYRQDLYPVKIYTYRVNDSQVKLACAVAVQSPGIDRVFAENVPVRFWLDGKPAGLAVQEIVLDIPAIGSAGASAQVVVPWAKGERHTVRVEVDPDRDYWDRDRSNNVMEASPDPDDPDAGNS</sequence>
<dbReference type="SUPFAM" id="SSF55383">
    <property type="entry name" value="Copper amine oxidase, domain N"/>
    <property type="match status" value="1"/>
</dbReference>
<dbReference type="InterPro" id="IPR036582">
    <property type="entry name" value="Mao_N_sf"/>
</dbReference>
<dbReference type="AlphaFoldDB" id="A0AAU8P9N0"/>
<feature type="compositionally biased region" description="Acidic residues" evidence="1">
    <location>
        <begin position="238"/>
        <end position="248"/>
    </location>
</feature>
<protein>
    <submittedName>
        <fullName evidence="3">Copper amine oxidase-like domain-containing protein</fullName>
    </submittedName>
</protein>
<evidence type="ECO:0000259" key="2">
    <source>
        <dbReference type="Pfam" id="PF07833"/>
    </source>
</evidence>
<dbReference type="Proteomes" id="UP000009229">
    <property type="component" value="Chromosome"/>
</dbReference>